<evidence type="ECO:0000256" key="6">
    <source>
        <dbReference type="ARBA" id="ARBA00022906"/>
    </source>
</evidence>
<comment type="caution">
    <text evidence="12">The sequence shown here is derived from an EMBL/GenBank/DDBJ whole genome shotgun (WGS) entry which is preliminary data.</text>
</comment>
<name>A0A2A4WV43_9GAMM</name>
<evidence type="ECO:0000256" key="7">
    <source>
        <dbReference type="ARBA" id="ARBA00022989"/>
    </source>
</evidence>
<comment type="subcellular location">
    <subcellularLocation>
        <location evidence="1">Membrane</location>
        <topology evidence="1">Multi-pass membrane protein</topology>
    </subcellularLocation>
</comment>
<dbReference type="NCBIfam" id="TIGR01297">
    <property type="entry name" value="CDF"/>
    <property type="match status" value="1"/>
</dbReference>
<evidence type="ECO:0000256" key="8">
    <source>
        <dbReference type="ARBA" id="ARBA00023136"/>
    </source>
</evidence>
<evidence type="ECO:0000256" key="5">
    <source>
        <dbReference type="ARBA" id="ARBA00022692"/>
    </source>
</evidence>
<dbReference type="InterPro" id="IPR058533">
    <property type="entry name" value="Cation_efflux_TM"/>
</dbReference>
<evidence type="ECO:0000256" key="1">
    <source>
        <dbReference type="ARBA" id="ARBA00004141"/>
    </source>
</evidence>
<dbReference type="PANTHER" id="PTHR43840">
    <property type="entry name" value="MITOCHONDRIAL METAL TRANSPORTER 1-RELATED"/>
    <property type="match status" value="1"/>
</dbReference>
<evidence type="ECO:0000256" key="9">
    <source>
        <dbReference type="SAM" id="Phobius"/>
    </source>
</evidence>
<keyword evidence="5 9" id="KW-0812">Transmembrane</keyword>
<comment type="similarity">
    <text evidence="2">Belongs to the cation diffusion facilitator (CDF) transporter (TC 2.A.4) family. FieF subfamily.</text>
</comment>
<dbReference type="GO" id="GO:0006829">
    <property type="term" value="P:zinc ion transport"/>
    <property type="evidence" value="ECO:0007669"/>
    <property type="project" value="UniProtKB-KW"/>
</dbReference>
<dbReference type="SUPFAM" id="SSF160240">
    <property type="entry name" value="Cation efflux protein cytoplasmic domain-like"/>
    <property type="match status" value="1"/>
</dbReference>
<reference evidence="13" key="1">
    <citation type="submission" date="2017-08" db="EMBL/GenBank/DDBJ databases">
        <title>A dynamic microbial community with high functional redundancy inhabits the cold, oxic subseafloor aquifer.</title>
        <authorList>
            <person name="Tully B.J."/>
            <person name="Wheat C.G."/>
            <person name="Glazer B.T."/>
            <person name="Huber J.A."/>
        </authorList>
    </citation>
    <scope>NUCLEOTIDE SEQUENCE [LARGE SCALE GENOMIC DNA]</scope>
</reference>
<dbReference type="SUPFAM" id="SSF161111">
    <property type="entry name" value="Cation efflux protein transmembrane domain-like"/>
    <property type="match status" value="1"/>
</dbReference>
<dbReference type="InterPro" id="IPR027470">
    <property type="entry name" value="Cation_efflux_CTD"/>
</dbReference>
<dbReference type="Gene3D" id="3.30.70.1350">
    <property type="entry name" value="Cation efflux protein, cytoplasmic domain"/>
    <property type="match status" value="1"/>
</dbReference>
<evidence type="ECO:0000259" key="11">
    <source>
        <dbReference type="Pfam" id="PF16916"/>
    </source>
</evidence>
<keyword evidence="4" id="KW-0410">Iron transport</keyword>
<evidence type="ECO:0000256" key="3">
    <source>
        <dbReference type="ARBA" id="ARBA00022448"/>
    </source>
</evidence>
<proteinExistence type="inferred from homology"/>
<dbReference type="InterPro" id="IPR036837">
    <property type="entry name" value="Cation_efflux_CTD_sf"/>
</dbReference>
<dbReference type="Proteomes" id="UP000218767">
    <property type="component" value="Unassembled WGS sequence"/>
</dbReference>
<evidence type="ECO:0000313" key="12">
    <source>
        <dbReference type="EMBL" id="PCI73901.1"/>
    </source>
</evidence>
<dbReference type="AlphaFoldDB" id="A0A2A4WV43"/>
<dbReference type="InterPro" id="IPR027469">
    <property type="entry name" value="Cation_efflux_TMD_sf"/>
</dbReference>
<dbReference type="InterPro" id="IPR002524">
    <property type="entry name" value="Cation_efflux"/>
</dbReference>
<keyword evidence="6" id="KW-0406">Ion transport</keyword>
<organism evidence="12 13">
    <name type="scientific">SAR86 cluster bacterium</name>
    <dbReference type="NCBI Taxonomy" id="2030880"/>
    <lineage>
        <taxon>Bacteria</taxon>
        <taxon>Pseudomonadati</taxon>
        <taxon>Pseudomonadota</taxon>
        <taxon>Gammaproteobacteria</taxon>
        <taxon>SAR86 cluster</taxon>
    </lineage>
</organism>
<evidence type="ECO:0000256" key="4">
    <source>
        <dbReference type="ARBA" id="ARBA00022496"/>
    </source>
</evidence>
<dbReference type="Pfam" id="PF16916">
    <property type="entry name" value="ZT_dimer"/>
    <property type="match status" value="1"/>
</dbReference>
<dbReference type="Gene3D" id="1.20.1510.10">
    <property type="entry name" value="Cation efflux protein transmembrane domain"/>
    <property type="match status" value="1"/>
</dbReference>
<dbReference type="GO" id="GO:0016020">
    <property type="term" value="C:membrane"/>
    <property type="evidence" value="ECO:0007669"/>
    <property type="project" value="UniProtKB-SubCell"/>
</dbReference>
<gene>
    <name evidence="12" type="ORF">COB20_15665</name>
</gene>
<accession>A0A2A4WV43</accession>
<dbReference type="GO" id="GO:0006826">
    <property type="term" value="P:iron ion transport"/>
    <property type="evidence" value="ECO:0007669"/>
    <property type="project" value="UniProtKB-KW"/>
</dbReference>
<feature type="domain" description="Cation efflux protein cytoplasmic" evidence="11">
    <location>
        <begin position="216"/>
        <end position="289"/>
    </location>
</feature>
<keyword evidence="3" id="KW-0813">Transport</keyword>
<dbReference type="Pfam" id="PF01545">
    <property type="entry name" value="Cation_efflux"/>
    <property type="match status" value="1"/>
</dbReference>
<keyword evidence="6" id="KW-0862">Zinc</keyword>
<keyword evidence="6" id="KW-0864">Zinc transport</keyword>
<dbReference type="GO" id="GO:0008324">
    <property type="term" value="F:monoatomic cation transmembrane transporter activity"/>
    <property type="evidence" value="ECO:0007669"/>
    <property type="project" value="InterPro"/>
</dbReference>
<feature type="transmembrane region" description="Helical" evidence="9">
    <location>
        <begin position="82"/>
        <end position="100"/>
    </location>
</feature>
<keyword evidence="7 9" id="KW-1133">Transmembrane helix</keyword>
<evidence type="ECO:0000259" key="10">
    <source>
        <dbReference type="Pfam" id="PF01545"/>
    </source>
</evidence>
<evidence type="ECO:0000313" key="13">
    <source>
        <dbReference type="Proteomes" id="UP000218767"/>
    </source>
</evidence>
<keyword evidence="4" id="KW-0408">Iron</keyword>
<sequence>MDAQQAKREATNVTLVGMLLDLLLGVGKIVGGVVTNSFALITDGIHSLSDAGTDIFVLIVARLAHAEPDAEHQYGHGRFETLGTIAMGIVFFITAAILLYDSFNRLRLSEPLPTPAAAGIAIALLSVATKEWIYHYTMRVAKKLNSNLLKANAWHSRTDAISSVAVLIGIVGARQGYLWMDTAAGMVVALIIAKIGWELCSDSLTELVDTAVSKHRREQFESCILSIDGIRGITELRSRSSGGKIILEVRLLVNSYISVSEGHQLGERVNKSLISRFGDVSEVLIHIDPIQHENTEDESQLPERSQVIASLKACWKNLIDQHLQTALQFDRL</sequence>
<protein>
    <submittedName>
        <fullName evidence="12">Cation-efflux pump</fullName>
    </submittedName>
</protein>
<feature type="domain" description="Cation efflux protein transmembrane" evidence="10">
    <location>
        <begin position="15"/>
        <end position="208"/>
    </location>
</feature>
<dbReference type="PANTHER" id="PTHR43840:SF15">
    <property type="entry name" value="MITOCHONDRIAL METAL TRANSPORTER 1-RELATED"/>
    <property type="match status" value="1"/>
</dbReference>
<keyword evidence="8 9" id="KW-0472">Membrane</keyword>
<dbReference type="EMBL" id="NVUL01000111">
    <property type="protein sequence ID" value="PCI73901.1"/>
    <property type="molecule type" value="Genomic_DNA"/>
</dbReference>
<dbReference type="FunFam" id="1.20.1510.10:FF:000006">
    <property type="entry name" value="Divalent cation efflux transporter"/>
    <property type="match status" value="1"/>
</dbReference>
<dbReference type="InterPro" id="IPR050291">
    <property type="entry name" value="CDF_Transporter"/>
</dbReference>
<evidence type="ECO:0000256" key="2">
    <source>
        <dbReference type="ARBA" id="ARBA00010212"/>
    </source>
</evidence>